<keyword evidence="1" id="KW-0472">Membrane</keyword>
<protein>
    <submittedName>
        <fullName evidence="2">Uncharacterized protein</fullName>
    </submittedName>
</protein>
<keyword evidence="1" id="KW-0812">Transmembrane</keyword>
<gene>
    <name evidence="2" type="ORF">OWO01_08230</name>
</gene>
<comment type="caution">
    <text evidence="2">The sequence shown here is derived from an EMBL/GenBank/DDBJ whole genome shotgun (WGS) entry which is preliminary data.</text>
</comment>
<dbReference type="Proteomes" id="UP001084197">
    <property type="component" value="Unassembled WGS sequence"/>
</dbReference>
<sequence length="76" mass="8934">MKKQYALLKLLLALFLLYVAFPMIGSTTVQLVNLFWLVWFLFFLLIIGANLAVLLNIQTQPNEKYVVKKQMQRMKN</sequence>
<keyword evidence="3" id="KW-1185">Reference proteome</keyword>
<dbReference type="EMBL" id="JAPRAT010000014">
    <property type="protein sequence ID" value="MCZ0703197.1"/>
    <property type="molecule type" value="Genomic_DNA"/>
</dbReference>
<accession>A0A9J6RCF7</accession>
<dbReference type="RefSeq" id="WP_268779969.1">
    <property type="nucleotide sequence ID" value="NZ_JAPRAT010000014.1"/>
</dbReference>
<organism evidence="2 3">
    <name type="scientific">Natronobacillus azotifigens</name>
    <dbReference type="NCBI Taxonomy" id="472978"/>
    <lineage>
        <taxon>Bacteria</taxon>
        <taxon>Bacillati</taxon>
        <taxon>Bacillota</taxon>
        <taxon>Bacilli</taxon>
        <taxon>Bacillales</taxon>
        <taxon>Bacillaceae</taxon>
        <taxon>Natronobacillus</taxon>
    </lineage>
</organism>
<feature type="transmembrane region" description="Helical" evidence="1">
    <location>
        <begin position="36"/>
        <end position="55"/>
    </location>
</feature>
<dbReference type="AlphaFoldDB" id="A0A9J6RCF7"/>
<reference evidence="2" key="1">
    <citation type="submission" date="2022-11" db="EMBL/GenBank/DDBJ databases">
        <title>WGS of Natronobacillus azotifigens 24KS-1, an anaerobic diazotrophic haloalkaliphile from soda-rich habitats.</title>
        <authorList>
            <person name="Sorokin D.Y."/>
            <person name="Merkel A.Y."/>
        </authorList>
    </citation>
    <scope>NUCLEOTIDE SEQUENCE</scope>
    <source>
        <strain evidence="2">24KS-1</strain>
    </source>
</reference>
<evidence type="ECO:0000256" key="1">
    <source>
        <dbReference type="SAM" id="Phobius"/>
    </source>
</evidence>
<evidence type="ECO:0000313" key="2">
    <source>
        <dbReference type="EMBL" id="MCZ0703197.1"/>
    </source>
</evidence>
<proteinExistence type="predicted"/>
<name>A0A9J6RCF7_9BACI</name>
<keyword evidence="1" id="KW-1133">Transmembrane helix</keyword>
<evidence type="ECO:0000313" key="3">
    <source>
        <dbReference type="Proteomes" id="UP001084197"/>
    </source>
</evidence>